<keyword evidence="9" id="KW-1185">Reference proteome</keyword>
<dbReference type="EMBL" id="AUSU01007343">
    <property type="protein sequence ID" value="EPS60723.1"/>
    <property type="molecule type" value="Genomic_DNA"/>
</dbReference>
<dbReference type="GO" id="GO:0005634">
    <property type="term" value="C:nucleus"/>
    <property type="evidence" value="ECO:0007669"/>
    <property type="project" value="UniProtKB-SubCell"/>
</dbReference>
<reference evidence="8 9" key="1">
    <citation type="journal article" date="2013" name="BMC Genomics">
        <title>The miniature genome of a carnivorous plant Genlisea aurea contains a low number of genes and short non-coding sequences.</title>
        <authorList>
            <person name="Leushkin E.V."/>
            <person name="Sutormin R.A."/>
            <person name="Nabieva E.R."/>
            <person name="Penin A.A."/>
            <person name="Kondrashov A.S."/>
            <person name="Logacheva M.D."/>
        </authorList>
    </citation>
    <scope>NUCLEOTIDE SEQUENCE [LARGE SCALE GENOMIC DNA]</scope>
</reference>
<feature type="domain" description="AP2/ERF" evidence="7">
    <location>
        <begin position="1"/>
        <end position="26"/>
    </location>
</feature>
<dbReference type="GO" id="GO:0003700">
    <property type="term" value="F:DNA-binding transcription factor activity"/>
    <property type="evidence" value="ECO:0007669"/>
    <property type="project" value="InterPro"/>
</dbReference>
<dbReference type="PANTHER" id="PTHR32467">
    <property type="entry name" value="AP2-LIKE ETHYLENE-RESPONSIVE TRANSCRIPTION FACTOR"/>
    <property type="match status" value="1"/>
</dbReference>
<dbReference type="PROSITE" id="PS51032">
    <property type="entry name" value="AP2_ERF"/>
    <property type="match status" value="1"/>
</dbReference>
<evidence type="ECO:0000256" key="6">
    <source>
        <dbReference type="SAM" id="MobiDB-lite"/>
    </source>
</evidence>
<dbReference type="InterPro" id="IPR036955">
    <property type="entry name" value="AP2/ERF_dom_sf"/>
</dbReference>
<evidence type="ECO:0000256" key="1">
    <source>
        <dbReference type="ARBA" id="ARBA00004123"/>
    </source>
</evidence>
<evidence type="ECO:0000256" key="2">
    <source>
        <dbReference type="ARBA" id="ARBA00023015"/>
    </source>
</evidence>
<sequence>TQEEAAEAYDIAAIKFRGLNAVTNFDISRYDVERIMSSSSLPTGDVARRNKKPCIDDSSTGFEFGSTAQQQGIEFNSSDWKTALLGDQELDGIYHQNPSFTMSAALLQHDLSGLAFREEVEAPQHFSNASSLVTSLASSREASPERYNHHSL</sequence>
<evidence type="ECO:0000313" key="9">
    <source>
        <dbReference type="Proteomes" id="UP000015453"/>
    </source>
</evidence>
<keyword evidence="3" id="KW-0238">DNA-binding</keyword>
<organism evidence="8 9">
    <name type="scientific">Genlisea aurea</name>
    <dbReference type="NCBI Taxonomy" id="192259"/>
    <lineage>
        <taxon>Eukaryota</taxon>
        <taxon>Viridiplantae</taxon>
        <taxon>Streptophyta</taxon>
        <taxon>Embryophyta</taxon>
        <taxon>Tracheophyta</taxon>
        <taxon>Spermatophyta</taxon>
        <taxon>Magnoliopsida</taxon>
        <taxon>eudicotyledons</taxon>
        <taxon>Gunneridae</taxon>
        <taxon>Pentapetalae</taxon>
        <taxon>asterids</taxon>
        <taxon>lamiids</taxon>
        <taxon>Lamiales</taxon>
        <taxon>Lentibulariaceae</taxon>
        <taxon>Genlisea</taxon>
    </lineage>
</organism>
<feature type="region of interest" description="Disordered" evidence="6">
    <location>
        <begin position="41"/>
        <end position="63"/>
    </location>
</feature>
<dbReference type="Proteomes" id="UP000015453">
    <property type="component" value="Unassembled WGS sequence"/>
</dbReference>
<dbReference type="SUPFAM" id="SSF54171">
    <property type="entry name" value="DNA-binding domain"/>
    <property type="match status" value="1"/>
</dbReference>
<keyword evidence="4" id="KW-0804">Transcription</keyword>
<protein>
    <recommendedName>
        <fullName evidence="7">AP2/ERF domain-containing protein</fullName>
    </recommendedName>
</protein>
<keyword evidence="2" id="KW-0805">Transcription regulation</keyword>
<evidence type="ECO:0000259" key="7">
    <source>
        <dbReference type="PROSITE" id="PS51032"/>
    </source>
</evidence>
<dbReference type="InterPro" id="IPR001471">
    <property type="entry name" value="AP2/ERF_dom"/>
</dbReference>
<keyword evidence="5" id="KW-0539">Nucleus</keyword>
<name>S8DD35_9LAMI</name>
<dbReference type="AlphaFoldDB" id="S8DD35"/>
<evidence type="ECO:0000256" key="3">
    <source>
        <dbReference type="ARBA" id="ARBA00023125"/>
    </source>
</evidence>
<gene>
    <name evidence="8" type="ORF">M569_14080</name>
</gene>
<proteinExistence type="predicted"/>
<accession>S8DD35</accession>
<dbReference type="PANTHER" id="PTHR32467:SF90">
    <property type="entry name" value="AP2-LIKE ETHYLENE-RESPONSIVE TRANSCRIPTION FACTOR AIL1"/>
    <property type="match status" value="1"/>
</dbReference>
<comment type="subcellular location">
    <subcellularLocation>
        <location evidence="1">Nucleus</location>
    </subcellularLocation>
</comment>
<dbReference type="OrthoDB" id="914232at2759"/>
<feature type="non-terminal residue" evidence="8">
    <location>
        <position position="152"/>
    </location>
</feature>
<evidence type="ECO:0000256" key="5">
    <source>
        <dbReference type="ARBA" id="ARBA00023242"/>
    </source>
</evidence>
<dbReference type="InterPro" id="IPR016177">
    <property type="entry name" value="DNA-bd_dom_sf"/>
</dbReference>
<evidence type="ECO:0000313" key="8">
    <source>
        <dbReference type="EMBL" id="EPS60723.1"/>
    </source>
</evidence>
<evidence type="ECO:0000256" key="4">
    <source>
        <dbReference type="ARBA" id="ARBA00023163"/>
    </source>
</evidence>
<dbReference type="Gene3D" id="3.30.730.10">
    <property type="entry name" value="AP2/ERF domain"/>
    <property type="match status" value="1"/>
</dbReference>
<dbReference type="GO" id="GO:0003677">
    <property type="term" value="F:DNA binding"/>
    <property type="evidence" value="ECO:0007669"/>
    <property type="project" value="UniProtKB-KW"/>
</dbReference>
<feature type="non-terminal residue" evidence="8">
    <location>
        <position position="1"/>
    </location>
</feature>
<comment type="caution">
    <text evidence="8">The sequence shown here is derived from an EMBL/GenBank/DDBJ whole genome shotgun (WGS) entry which is preliminary data.</text>
</comment>